<evidence type="ECO:0000313" key="2">
    <source>
        <dbReference type="Proteomes" id="UP000199361"/>
    </source>
</evidence>
<dbReference type="Proteomes" id="UP000199361">
    <property type="component" value="Unassembled WGS sequence"/>
</dbReference>
<dbReference type="EMBL" id="FOHX01000005">
    <property type="protein sequence ID" value="SEU01090.1"/>
    <property type="molecule type" value="Genomic_DNA"/>
</dbReference>
<reference evidence="1 2" key="1">
    <citation type="submission" date="2016-10" db="EMBL/GenBank/DDBJ databases">
        <authorList>
            <person name="de Groot N.N."/>
        </authorList>
    </citation>
    <scope>NUCLEOTIDE SEQUENCE [LARGE SCALE GENOMIC DNA]</scope>
    <source>
        <strain evidence="1 2">CGMCC 4.5598</strain>
    </source>
</reference>
<evidence type="ECO:0008006" key="3">
    <source>
        <dbReference type="Google" id="ProtNLM"/>
    </source>
</evidence>
<proteinExistence type="predicted"/>
<dbReference type="AlphaFoldDB" id="A0A1I0IV24"/>
<sequence>MEEERRIVPFECRSCWHVWEEDYLVRHVEDAHGNEATLWLRDGIAVPPPSPGARCPRCGCEQATTFPEGYLLHHPELIPSDAAAAPDETPLLSPVPRPLY</sequence>
<keyword evidence="2" id="KW-1185">Reference proteome</keyword>
<protein>
    <recommendedName>
        <fullName evidence="3">C2H2-type domain-containing protein</fullName>
    </recommendedName>
</protein>
<accession>A0A1I0IV24</accession>
<dbReference type="STRING" id="568860.SAMN05421811_105213"/>
<evidence type="ECO:0000313" key="1">
    <source>
        <dbReference type="EMBL" id="SEU01090.1"/>
    </source>
</evidence>
<organism evidence="1 2">
    <name type="scientific">Nonomuraea wenchangensis</name>
    <dbReference type="NCBI Taxonomy" id="568860"/>
    <lineage>
        <taxon>Bacteria</taxon>
        <taxon>Bacillati</taxon>
        <taxon>Actinomycetota</taxon>
        <taxon>Actinomycetes</taxon>
        <taxon>Streptosporangiales</taxon>
        <taxon>Streptosporangiaceae</taxon>
        <taxon>Nonomuraea</taxon>
    </lineage>
</organism>
<gene>
    <name evidence="1" type="ORF">SAMN05421811_105213</name>
</gene>
<dbReference type="RefSeq" id="WP_218155815.1">
    <property type="nucleotide sequence ID" value="NZ_FOHX01000005.1"/>
</dbReference>
<name>A0A1I0IV24_9ACTN</name>